<keyword evidence="2" id="KW-0732">Signal</keyword>
<keyword evidence="1" id="KW-0472">Membrane</keyword>
<evidence type="ECO:0000256" key="2">
    <source>
        <dbReference type="SAM" id="SignalP"/>
    </source>
</evidence>
<gene>
    <name evidence="3" type="ORF">NE857_20545</name>
</gene>
<reference evidence="3" key="1">
    <citation type="submission" date="2022-06" db="EMBL/GenBank/DDBJ databases">
        <authorList>
            <person name="Ping M."/>
        </authorList>
    </citation>
    <scope>NUCLEOTIDE SEQUENCE</scope>
    <source>
        <strain evidence="3">JCM11759T</strain>
    </source>
</reference>
<feature type="chain" id="PRO_5047548072" description="DUF4350 domain-containing protein" evidence="2">
    <location>
        <begin position="35"/>
        <end position="435"/>
    </location>
</feature>
<name>A0ABY5D0H6_9ACTN</name>
<keyword evidence="1" id="KW-1133">Transmembrane helix</keyword>
<keyword evidence="4" id="KW-1185">Reference proteome</keyword>
<dbReference type="Proteomes" id="UP001055940">
    <property type="component" value="Chromosome"/>
</dbReference>
<evidence type="ECO:0008006" key="5">
    <source>
        <dbReference type="Google" id="ProtNLM"/>
    </source>
</evidence>
<organism evidence="3 4">
    <name type="scientific">Nocardiopsis exhalans</name>
    <dbReference type="NCBI Taxonomy" id="163604"/>
    <lineage>
        <taxon>Bacteria</taxon>
        <taxon>Bacillati</taxon>
        <taxon>Actinomycetota</taxon>
        <taxon>Actinomycetes</taxon>
        <taxon>Streptosporangiales</taxon>
        <taxon>Nocardiopsidaceae</taxon>
        <taxon>Nocardiopsis</taxon>
    </lineage>
</organism>
<dbReference type="RefSeq" id="WP_254417234.1">
    <property type="nucleotide sequence ID" value="NZ_BAAAJB010000011.1"/>
</dbReference>
<protein>
    <recommendedName>
        <fullName evidence="5">DUF4350 domain-containing protein</fullName>
    </recommendedName>
</protein>
<keyword evidence="1" id="KW-0812">Transmembrane</keyword>
<evidence type="ECO:0000313" key="4">
    <source>
        <dbReference type="Proteomes" id="UP001055940"/>
    </source>
</evidence>
<accession>A0ABY5D0H6</accession>
<evidence type="ECO:0000313" key="3">
    <source>
        <dbReference type="EMBL" id="USY17714.1"/>
    </source>
</evidence>
<feature type="signal peptide" evidence="2">
    <location>
        <begin position="1"/>
        <end position="34"/>
    </location>
</feature>
<sequence>MFTDHRTARPRWAAAAVTPLAVLLLAVTPAVSHADTTREAQGATERLVDALNESPVYVDPSYASALPEDLARDVESRITDSGIPLKVVAVPLIEGGDWNGDASHLAAALHDRGGEEEGHYLVLDGRSLTGRDFGPAGDRDLRAHYGYLTASIEPGRDAPLSERLDRAVEVALSDDPEALHTAASEGEQRGFFDGWHSYGLGAYTLFSVLPWILAGLALLGLGFALHRWRRPRPVPVLAQHAAFDNANRAHRDELLLRAGEEVVEFGERLSQTTPNGDDAAAEALHQALDAHAAARRVYDRLPDTGALEDIVGVLVLLDMAEDHLDRATRPVNRQRSAPLRSHCYANPLHGTVTKPTKWREFGGRHDIRVPLCAQCAKAVRDRLRPTVLPARHQGREVPYYEVPSAESVWAATGYGALRGDLVERVLRGDHSGSRR</sequence>
<evidence type="ECO:0000256" key="1">
    <source>
        <dbReference type="SAM" id="Phobius"/>
    </source>
</evidence>
<feature type="transmembrane region" description="Helical" evidence="1">
    <location>
        <begin position="200"/>
        <end position="225"/>
    </location>
</feature>
<proteinExistence type="predicted"/>
<dbReference type="EMBL" id="CP099837">
    <property type="protein sequence ID" value="USY17714.1"/>
    <property type="molecule type" value="Genomic_DNA"/>
</dbReference>